<reference evidence="4 5" key="1">
    <citation type="journal article" date="2015" name="Sci. Rep.">
        <title>The genome of Leishmania panamensis: insights into genomics of the L. (Viannia) subgenus.</title>
        <authorList>
            <person name="Llanes A."/>
            <person name="Restrepo C.M."/>
            <person name="Vecchio G.D."/>
            <person name="Anguizola F.J."/>
            <person name="Lleonart R."/>
        </authorList>
    </citation>
    <scope>NUCLEOTIDE SEQUENCE [LARGE SCALE GENOMIC DNA]</scope>
    <source>
        <strain evidence="4 5">MHOM/PA/94/PSC-1</strain>
    </source>
</reference>
<dbReference type="SUPFAM" id="SSF52047">
    <property type="entry name" value="RNI-like"/>
    <property type="match status" value="1"/>
</dbReference>
<keyword evidence="1" id="KW-0343">GTPase activation</keyword>
<dbReference type="GO" id="GO:0005634">
    <property type="term" value="C:nucleus"/>
    <property type="evidence" value="ECO:0007669"/>
    <property type="project" value="TreeGrafter"/>
</dbReference>
<dbReference type="Pfam" id="PF13516">
    <property type="entry name" value="LRR_6"/>
    <property type="match status" value="3"/>
</dbReference>
<accession>A0A088S3K1</accession>
<keyword evidence="3" id="KW-0677">Repeat</keyword>
<sequence>MPPKQAKKEAKPSAPVITVAQELHVDTDLRRLYEACGSLGGPFVPFAKRVKTELTRVKEGEQEGVPQVPLFVRGEVLLGDLKTLCTIVLRPYPFLRVVQLHHAVLGDDGILILCEFLSQYQPLPDRNPFGIQRLELPGCTIGPRGCLYLGNYLRSNATVTKLVLDFNPLEDAGVRELCSGLQWNSSLTSLSLQYCGVSSVGAGDIASRVVKESNVSVLSLRGNAIGDKGVEEVAKAICVSSKVEDIDLADTAFTGDVGAVLALCEAIECGMALRVVDLNMCTVTPSASECLLKSLQASKSVTALRISERTNPVVYKQIVDISATRSNPRKKKKGKKKI</sequence>
<evidence type="ECO:0000313" key="4">
    <source>
        <dbReference type="EMBL" id="AIN96066.1"/>
    </source>
</evidence>
<dbReference type="SMART" id="SM00368">
    <property type="entry name" value="LRR_RI"/>
    <property type="match status" value="7"/>
</dbReference>
<dbReference type="OrthoDB" id="341587at2759"/>
<dbReference type="GO" id="GO:0005096">
    <property type="term" value="F:GTPase activator activity"/>
    <property type="evidence" value="ECO:0007669"/>
    <property type="project" value="UniProtKB-KW"/>
</dbReference>
<dbReference type="GO" id="GO:0048471">
    <property type="term" value="C:perinuclear region of cytoplasm"/>
    <property type="evidence" value="ECO:0007669"/>
    <property type="project" value="TreeGrafter"/>
</dbReference>
<protein>
    <recommendedName>
        <fullName evidence="6">Leucine-rich repeat protein</fullName>
    </recommendedName>
</protein>
<dbReference type="Gene3D" id="3.80.10.10">
    <property type="entry name" value="Ribonuclease Inhibitor"/>
    <property type="match status" value="1"/>
</dbReference>
<name>A0A088S3K1_LEIPA</name>
<proteinExistence type="predicted"/>
<keyword evidence="5" id="KW-1185">Reference proteome</keyword>
<dbReference type="Proteomes" id="UP000063063">
    <property type="component" value="Chromosome 9"/>
</dbReference>
<dbReference type="EMBL" id="CP009378">
    <property type="protein sequence ID" value="AIN96066.1"/>
    <property type="molecule type" value="Genomic_DNA"/>
</dbReference>
<dbReference type="VEuPathDB" id="TriTrypDB:LPMP_091530"/>
<dbReference type="RefSeq" id="XP_010704388.1">
    <property type="nucleotide sequence ID" value="XM_010706086.1"/>
</dbReference>
<evidence type="ECO:0000256" key="1">
    <source>
        <dbReference type="ARBA" id="ARBA00022468"/>
    </source>
</evidence>
<dbReference type="GO" id="GO:0006913">
    <property type="term" value="P:nucleocytoplasmic transport"/>
    <property type="evidence" value="ECO:0007669"/>
    <property type="project" value="TreeGrafter"/>
</dbReference>
<evidence type="ECO:0000256" key="2">
    <source>
        <dbReference type="ARBA" id="ARBA00022614"/>
    </source>
</evidence>
<dbReference type="PANTHER" id="PTHR24113:SF12">
    <property type="entry name" value="RAN GTPASE-ACTIVATING PROTEIN 1"/>
    <property type="match status" value="1"/>
</dbReference>
<dbReference type="InterPro" id="IPR032675">
    <property type="entry name" value="LRR_dom_sf"/>
</dbReference>
<dbReference type="AlphaFoldDB" id="A0A088S3K1"/>
<evidence type="ECO:0008006" key="6">
    <source>
        <dbReference type="Google" id="ProtNLM"/>
    </source>
</evidence>
<dbReference type="InterPro" id="IPR027038">
    <property type="entry name" value="RanGap"/>
</dbReference>
<dbReference type="KEGG" id="lpan:LPMP_091530"/>
<gene>
    <name evidence="4" type="ORF">LPMP_091530</name>
</gene>
<organism evidence="4 5">
    <name type="scientific">Leishmania panamensis</name>
    <dbReference type="NCBI Taxonomy" id="5679"/>
    <lineage>
        <taxon>Eukaryota</taxon>
        <taxon>Discoba</taxon>
        <taxon>Euglenozoa</taxon>
        <taxon>Kinetoplastea</taxon>
        <taxon>Metakinetoplastina</taxon>
        <taxon>Trypanosomatida</taxon>
        <taxon>Trypanosomatidae</taxon>
        <taxon>Leishmaniinae</taxon>
        <taxon>Leishmania</taxon>
        <taxon>Leishmania guyanensis species complex</taxon>
    </lineage>
</organism>
<evidence type="ECO:0000313" key="5">
    <source>
        <dbReference type="Proteomes" id="UP000063063"/>
    </source>
</evidence>
<dbReference type="InterPro" id="IPR001611">
    <property type="entry name" value="Leu-rich_rpt"/>
</dbReference>
<evidence type="ECO:0000256" key="3">
    <source>
        <dbReference type="ARBA" id="ARBA00022737"/>
    </source>
</evidence>
<dbReference type="GeneID" id="22572723"/>
<dbReference type="GO" id="GO:0031267">
    <property type="term" value="F:small GTPase binding"/>
    <property type="evidence" value="ECO:0007669"/>
    <property type="project" value="TreeGrafter"/>
</dbReference>
<keyword evidence="2" id="KW-0433">Leucine-rich repeat</keyword>
<dbReference type="GO" id="GO:0005829">
    <property type="term" value="C:cytosol"/>
    <property type="evidence" value="ECO:0007669"/>
    <property type="project" value="TreeGrafter"/>
</dbReference>
<dbReference type="VEuPathDB" id="TriTrypDB:LPAL13_090020700"/>
<dbReference type="eggNOG" id="ENOG502S7N6">
    <property type="taxonomic scope" value="Eukaryota"/>
</dbReference>
<dbReference type="PANTHER" id="PTHR24113">
    <property type="entry name" value="RAN GTPASE-ACTIVATING PROTEIN 1"/>
    <property type="match status" value="1"/>
</dbReference>